<comment type="cofactor">
    <cofactor evidence="1">
        <name>pyridoxal 5'-phosphate</name>
        <dbReference type="ChEBI" id="CHEBI:597326"/>
    </cofactor>
</comment>
<dbReference type="GO" id="GO:0008732">
    <property type="term" value="F:L-allo-threonine aldolase activity"/>
    <property type="evidence" value="ECO:0007669"/>
    <property type="project" value="TreeGrafter"/>
</dbReference>
<organism evidence="5 6">
    <name type="scientific">Hyaloscypha bicolor E</name>
    <dbReference type="NCBI Taxonomy" id="1095630"/>
    <lineage>
        <taxon>Eukaryota</taxon>
        <taxon>Fungi</taxon>
        <taxon>Dikarya</taxon>
        <taxon>Ascomycota</taxon>
        <taxon>Pezizomycotina</taxon>
        <taxon>Leotiomycetes</taxon>
        <taxon>Helotiales</taxon>
        <taxon>Hyaloscyphaceae</taxon>
        <taxon>Hyaloscypha</taxon>
        <taxon>Hyaloscypha bicolor</taxon>
    </lineage>
</organism>
<dbReference type="AlphaFoldDB" id="A0A2J6T3L0"/>
<proteinExistence type="inferred from homology"/>
<dbReference type="SUPFAM" id="SSF53383">
    <property type="entry name" value="PLP-dependent transferases"/>
    <property type="match status" value="1"/>
</dbReference>
<dbReference type="InterPro" id="IPR015421">
    <property type="entry name" value="PyrdxlP-dep_Trfase_major"/>
</dbReference>
<feature type="domain" description="Aromatic amino acid beta-eliminating lyase/threonine aldolase" evidence="4">
    <location>
        <begin position="2"/>
        <end position="89"/>
    </location>
</feature>
<dbReference type="Proteomes" id="UP000235371">
    <property type="component" value="Unassembled WGS sequence"/>
</dbReference>
<evidence type="ECO:0000259" key="4">
    <source>
        <dbReference type="Pfam" id="PF01212"/>
    </source>
</evidence>
<dbReference type="GeneID" id="36581174"/>
<dbReference type="RefSeq" id="XP_024734501.1">
    <property type="nucleotide sequence ID" value="XM_024873094.1"/>
</dbReference>
<dbReference type="EMBL" id="KZ613846">
    <property type="protein sequence ID" value="PMD57597.1"/>
    <property type="molecule type" value="Genomic_DNA"/>
</dbReference>
<keyword evidence="3" id="KW-0663">Pyridoxal phosphate</keyword>
<dbReference type="PANTHER" id="PTHR48097">
    <property type="entry name" value="L-THREONINE ALDOLASE-RELATED"/>
    <property type="match status" value="1"/>
</dbReference>
<evidence type="ECO:0000256" key="3">
    <source>
        <dbReference type="ARBA" id="ARBA00022898"/>
    </source>
</evidence>
<dbReference type="PANTHER" id="PTHR48097:SF9">
    <property type="entry name" value="L-THREONINE ALDOLASE"/>
    <property type="match status" value="1"/>
</dbReference>
<evidence type="ECO:0000256" key="1">
    <source>
        <dbReference type="ARBA" id="ARBA00001933"/>
    </source>
</evidence>
<dbReference type="InterPro" id="IPR001597">
    <property type="entry name" value="ArAA_b-elim_lyase/Thr_aldolase"/>
</dbReference>
<dbReference type="InParanoid" id="A0A2J6T3L0"/>
<protein>
    <submittedName>
        <fullName evidence="5">Aromatic amino acid beta-eliminating lyase/threonine aldolase</fullName>
    </submittedName>
</protein>
<dbReference type="GO" id="GO:0005829">
    <property type="term" value="C:cytosol"/>
    <property type="evidence" value="ECO:0007669"/>
    <property type="project" value="TreeGrafter"/>
</dbReference>
<comment type="similarity">
    <text evidence="2">Belongs to the threonine aldolase family.</text>
</comment>
<name>A0A2J6T3L0_9HELO</name>
<dbReference type="STRING" id="1095630.A0A2J6T3L0"/>
<feature type="non-terminal residue" evidence="5">
    <location>
        <position position="91"/>
    </location>
</feature>
<keyword evidence="6" id="KW-1185">Reference proteome</keyword>
<dbReference type="Gene3D" id="3.40.640.10">
    <property type="entry name" value="Type I PLP-dependent aspartate aminotransferase-like (Major domain)"/>
    <property type="match status" value="1"/>
</dbReference>
<keyword evidence="5" id="KW-0456">Lyase</keyword>
<accession>A0A2J6T3L0</accession>
<dbReference type="GO" id="GO:0006567">
    <property type="term" value="P:L-threonine catabolic process"/>
    <property type="evidence" value="ECO:0007669"/>
    <property type="project" value="TreeGrafter"/>
</dbReference>
<dbReference type="InterPro" id="IPR015424">
    <property type="entry name" value="PyrdxlP-dep_Trfase"/>
</dbReference>
<evidence type="ECO:0000256" key="2">
    <source>
        <dbReference type="ARBA" id="ARBA00006966"/>
    </source>
</evidence>
<evidence type="ECO:0000313" key="6">
    <source>
        <dbReference type="Proteomes" id="UP000235371"/>
    </source>
</evidence>
<gene>
    <name evidence="5" type="ORF">K444DRAFT_485328</name>
</gene>
<dbReference type="GO" id="GO:0006545">
    <property type="term" value="P:glycine biosynthetic process"/>
    <property type="evidence" value="ECO:0007669"/>
    <property type="project" value="TreeGrafter"/>
</dbReference>
<dbReference type="Pfam" id="PF01212">
    <property type="entry name" value="Beta_elim_lyase"/>
    <property type="match status" value="1"/>
</dbReference>
<evidence type="ECO:0000313" key="5">
    <source>
        <dbReference type="EMBL" id="PMD57597.1"/>
    </source>
</evidence>
<feature type="non-terminal residue" evidence="5">
    <location>
        <position position="1"/>
    </location>
</feature>
<sequence>SMLMAIQNTTLFDDGYGQNPTTSSLEVHMAELYNHKVGVFLLSGAIGNQIALRTLLTQPPHSVLSGHRAHILCLEAGGVSMLRGTMVEGVV</sequence>
<reference evidence="5 6" key="1">
    <citation type="submission" date="2016-04" db="EMBL/GenBank/DDBJ databases">
        <title>A degradative enzymes factory behind the ericoid mycorrhizal symbiosis.</title>
        <authorList>
            <consortium name="DOE Joint Genome Institute"/>
            <person name="Martino E."/>
            <person name="Morin E."/>
            <person name="Grelet G."/>
            <person name="Kuo A."/>
            <person name="Kohler A."/>
            <person name="Daghino S."/>
            <person name="Barry K."/>
            <person name="Choi C."/>
            <person name="Cichocki N."/>
            <person name="Clum A."/>
            <person name="Copeland A."/>
            <person name="Hainaut M."/>
            <person name="Haridas S."/>
            <person name="Labutti K."/>
            <person name="Lindquist E."/>
            <person name="Lipzen A."/>
            <person name="Khouja H.-R."/>
            <person name="Murat C."/>
            <person name="Ohm R."/>
            <person name="Olson A."/>
            <person name="Spatafora J."/>
            <person name="Veneault-Fourrey C."/>
            <person name="Henrissat B."/>
            <person name="Grigoriev I."/>
            <person name="Martin F."/>
            <person name="Perotto S."/>
        </authorList>
    </citation>
    <scope>NUCLEOTIDE SEQUENCE [LARGE SCALE GENOMIC DNA]</scope>
    <source>
        <strain evidence="5 6">E</strain>
    </source>
</reference>
<dbReference type="OrthoDB" id="10261951at2759"/>